<keyword evidence="6 12" id="KW-0547">Nucleotide-binding</keyword>
<dbReference type="EC" id="2.7.4.9" evidence="2 12"/>
<name>A0A2R8FAG7_9CHLA</name>
<dbReference type="AlphaFoldDB" id="A0A2R8FAG7"/>
<dbReference type="EMBL" id="LT993738">
    <property type="protein sequence ID" value="SPN73418.1"/>
    <property type="molecule type" value="Genomic_DNA"/>
</dbReference>
<evidence type="ECO:0000256" key="8">
    <source>
        <dbReference type="ARBA" id="ARBA00022840"/>
    </source>
</evidence>
<feature type="binding site" evidence="12">
    <location>
        <begin position="7"/>
        <end position="14"/>
    </location>
    <ligand>
        <name>ATP</name>
        <dbReference type="ChEBI" id="CHEBI:30616"/>
    </ligand>
</feature>
<keyword evidence="15" id="KW-1185">Reference proteome</keyword>
<dbReference type="HAMAP" id="MF_00165">
    <property type="entry name" value="Thymidylate_kinase"/>
    <property type="match status" value="1"/>
</dbReference>
<dbReference type="NCBIfam" id="TIGR00041">
    <property type="entry name" value="DTMP_kinase"/>
    <property type="match status" value="1"/>
</dbReference>
<dbReference type="Gene3D" id="3.40.50.300">
    <property type="entry name" value="P-loop containing nucleotide triphosphate hydrolases"/>
    <property type="match status" value="1"/>
</dbReference>
<feature type="domain" description="Thymidylate kinase-like" evidence="13">
    <location>
        <begin position="5"/>
        <end position="192"/>
    </location>
</feature>
<dbReference type="GO" id="GO:0006233">
    <property type="term" value="P:dTDP biosynthetic process"/>
    <property type="evidence" value="ECO:0007669"/>
    <property type="project" value="InterPro"/>
</dbReference>
<dbReference type="OrthoDB" id="9774907at2"/>
<dbReference type="InterPro" id="IPR027417">
    <property type="entry name" value="P-loop_NTPase"/>
</dbReference>
<proteinExistence type="inferred from homology"/>
<dbReference type="RefSeq" id="WP_108896387.1">
    <property type="nucleotide sequence ID" value="NZ_LT993738.1"/>
</dbReference>
<gene>
    <name evidence="12 14" type="primary">tmk</name>
    <name evidence="14" type="ORF">C10C_0244</name>
</gene>
<dbReference type="GO" id="GO:0005524">
    <property type="term" value="F:ATP binding"/>
    <property type="evidence" value="ECO:0007669"/>
    <property type="project" value="UniProtKB-UniRule"/>
</dbReference>
<dbReference type="PANTHER" id="PTHR10344">
    <property type="entry name" value="THYMIDYLATE KINASE"/>
    <property type="match status" value="1"/>
</dbReference>
<dbReference type="Pfam" id="PF02223">
    <property type="entry name" value="Thymidylate_kin"/>
    <property type="match status" value="1"/>
</dbReference>
<comment type="function">
    <text evidence="11 12">Phosphorylation of dTMP to form dTDP in both de novo and salvage pathways of dTTP synthesis.</text>
</comment>
<dbReference type="GO" id="GO:0006227">
    <property type="term" value="P:dUDP biosynthetic process"/>
    <property type="evidence" value="ECO:0007669"/>
    <property type="project" value="TreeGrafter"/>
</dbReference>
<evidence type="ECO:0000256" key="3">
    <source>
        <dbReference type="ARBA" id="ARBA00017144"/>
    </source>
</evidence>
<dbReference type="InterPro" id="IPR018095">
    <property type="entry name" value="Thymidylate_kin_CS"/>
</dbReference>
<evidence type="ECO:0000259" key="13">
    <source>
        <dbReference type="Pfam" id="PF02223"/>
    </source>
</evidence>
<evidence type="ECO:0000256" key="11">
    <source>
        <dbReference type="ARBA" id="ARBA00057735"/>
    </source>
</evidence>
<dbReference type="Proteomes" id="UP000244926">
    <property type="component" value="Chromosome I"/>
</dbReference>
<dbReference type="FunFam" id="3.40.50.300:FF:000225">
    <property type="entry name" value="Thymidylate kinase"/>
    <property type="match status" value="1"/>
</dbReference>
<evidence type="ECO:0000256" key="6">
    <source>
        <dbReference type="ARBA" id="ARBA00022741"/>
    </source>
</evidence>
<evidence type="ECO:0000256" key="4">
    <source>
        <dbReference type="ARBA" id="ARBA00022679"/>
    </source>
</evidence>
<keyword evidence="4 12" id="KW-0808">Transferase</keyword>
<keyword evidence="5 12" id="KW-0545">Nucleotide biosynthesis</keyword>
<comment type="catalytic activity">
    <reaction evidence="10 12">
        <text>dTMP + ATP = dTDP + ADP</text>
        <dbReference type="Rhea" id="RHEA:13517"/>
        <dbReference type="ChEBI" id="CHEBI:30616"/>
        <dbReference type="ChEBI" id="CHEBI:58369"/>
        <dbReference type="ChEBI" id="CHEBI:63528"/>
        <dbReference type="ChEBI" id="CHEBI:456216"/>
        <dbReference type="EC" id="2.7.4.9"/>
    </reaction>
</comment>
<sequence>MFIVLEGGEGSGKSSLAKILHDQLVAQDRRVLLTREPGGCLIGERIRGLVLDPPELGLSHYCELFLFLASRAQHIQEVILPALDKGYIVICERFHDSTIVYQGIAEGLGANFVSELCDKVVGPEPFLPNLILLLDVPVEVGLERKYQQKTPDQFEKKPLTYHNSIREGFLSRANADPNRYLVLDTRESLNSLIDKVMLYIQPELCR</sequence>
<evidence type="ECO:0000256" key="10">
    <source>
        <dbReference type="ARBA" id="ARBA00048743"/>
    </source>
</evidence>
<dbReference type="PANTHER" id="PTHR10344:SF4">
    <property type="entry name" value="UMP-CMP KINASE 2, MITOCHONDRIAL"/>
    <property type="match status" value="1"/>
</dbReference>
<dbReference type="GO" id="GO:0004798">
    <property type="term" value="F:dTMP kinase activity"/>
    <property type="evidence" value="ECO:0007669"/>
    <property type="project" value="UniProtKB-UniRule"/>
</dbReference>
<evidence type="ECO:0000256" key="2">
    <source>
        <dbReference type="ARBA" id="ARBA00012980"/>
    </source>
</evidence>
<comment type="similarity">
    <text evidence="1 12">Belongs to the thymidylate kinase family.</text>
</comment>
<dbReference type="KEGG" id="csee:C10C_0244"/>
<dbReference type="CDD" id="cd01672">
    <property type="entry name" value="TMPK"/>
    <property type="match status" value="1"/>
</dbReference>
<dbReference type="InterPro" id="IPR039430">
    <property type="entry name" value="Thymidylate_kin-like_dom"/>
</dbReference>
<evidence type="ECO:0000256" key="9">
    <source>
        <dbReference type="ARBA" id="ARBA00029962"/>
    </source>
</evidence>
<protein>
    <recommendedName>
        <fullName evidence="3 12">Thymidylate kinase</fullName>
        <ecNumber evidence="2 12">2.7.4.9</ecNumber>
    </recommendedName>
    <alternativeName>
        <fullName evidence="9 12">dTMP kinase</fullName>
    </alternativeName>
</protein>
<keyword evidence="7 12" id="KW-0418">Kinase</keyword>
<dbReference type="GO" id="GO:0005829">
    <property type="term" value="C:cytosol"/>
    <property type="evidence" value="ECO:0007669"/>
    <property type="project" value="TreeGrafter"/>
</dbReference>
<evidence type="ECO:0000313" key="15">
    <source>
        <dbReference type="Proteomes" id="UP000244926"/>
    </source>
</evidence>
<dbReference type="GO" id="GO:0006235">
    <property type="term" value="P:dTTP biosynthetic process"/>
    <property type="evidence" value="ECO:0007669"/>
    <property type="project" value="UniProtKB-UniRule"/>
</dbReference>
<evidence type="ECO:0000256" key="12">
    <source>
        <dbReference type="HAMAP-Rule" id="MF_00165"/>
    </source>
</evidence>
<evidence type="ECO:0000256" key="7">
    <source>
        <dbReference type="ARBA" id="ARBA00022777"/>
    </source>
</evidence>
<accession>A0A2R8FAG7</accession>
<evidence type="ECO:0000256" key="5">
    <source>
        <dbReference type="ARBA" id="ARBA00022727"/>
    </source>
</evidence>
<evidence type="ECO:0000256" key="1">
    <source>
        <dbReference type="ARBA" id="ARBA00009776"/>
    </source>
</evidence>
<evidence type="ECO:0000313" key="14">
    <source>
        <dbReference type="EMBL" id="SPN73418.1"/>
    </source>
</evidence>
<organism evidence="14 15">
    <name type="scientific">Chlamydia serpentis</name>
    <dbReference type="NCBI Taxonomy" id="1967782"/>
    <lineage>
        <taxon>Bacteria</taxon>
        <taxon>Pseudomonadati</taxon>
        <taxon>Chlamydiota</taxon>
        <taxon>Chlamydiia</taxon>
        <taxon>Chlamydiales</taxon>
        <taxon>Chlamydiaceae</taxon>
        <taxon>Chlamydia/Chlamydophila group</taxon>
        <taxon>Chlamydia</taxon>
    </lineage>
</organism>
<dbReference type="InterPro" id="IPR018094">
    <property type="entry name" value="Thymidylate_kinase"/>
</dbReference>
<reference evidence="15" key="1">
    <citation type="submission" date="2017-11" db="EMBL/GenBank/DDBJ databases">
        <authorList>
            <person name="Seth-Smith MB H."/>
        </authorList>
    </citation>
    <scope>NUCLEOTIDE SEQUENCE [LARGE SCALE GENOMIC DNA]</scope>
</reference>
<dbReference type="SUPFAM" id="SSF52540">
    <property type="entry name" value="P-loop containing nucleoside triphosphate hydrolases"/>
    <property type="match status" value="1"/>
</dbReference>
<keyword evidence="8 12" id="KW-0067">ATP-binding</keyword>
<dbReference type="PROSITE" id="PS01331">
    <property type="entry name" value="THYMIDYLATE_KINASE"/>
    <property type="match status" value="1"/>
</dbReference>